<dbReference type="EMBL" id="CP108222">
    <property type="protein sequence ID" value="WTT17744.1"/>
    <property type="molecule type" value="Genomic_DNA"/>
</dbReference>
<proteinExistence type="predicted"/>
<organism evidence="1">
    <name type="scientific">Streptomyces sp. NBC_00093</name>
    <dbReference type="NCBI Taxonomy" id="2975649"/>
    <lineage>
        <taxon>Bacteria</taxon>
        <taxon>Bacillati</taxon>
        <taxon>Actinomycetota</taxon>
        <taxon>Actinomycetes</taxon>
        <taxon>Kitasatosporales</taxon>
        <taxon>Streptomycetaceae</taxon>
        <taxon>Streptomyces</taxon>
    </lineage>
</organism>
<protein>
    <submittedName>
        <fullName evidence="1">Uncharacterized protein</fullName>
    </submittedName>
</protein>
<name>A0AAU2A022_9ACTN</name>
<sequence>MPVYPSIPAGRRITDALLESMLPIVVVKSAGESVTSSTTLQNDNELLAPVEANATYDVFLLLLHDSDATAAADIKVGWTGPASAALNWGVHGANSAATSSTSALTNMQTRTIAEVAAFGGGDSSGTTALIYGTLTTAGTAGTLQLQWAQETSNGVATNVRAGSRLEVRRTA</sequence>
<accession>A0AAU2A022</accession>
<gene>
    <name evidence="1" type="ORF">OHA22_20465</name>
</gene>
<evidence type="ECO:0000313" key="1">
    <source>
        <dbReference type="EMBL" id="WTT17744.1"/>
    </source>
</evidence>
<dbReference type="AlphaFoldDB" id="A0AAU2A022"/>
<reference evidence="1" key="1">
    <citation type="submission" date="2022-10" db="EMBL/GenBank/DDBJ databases">
        <title>The complete genomes of actinobacterial strains from the NBC collection.</title>
        <authorList>
            <person name="Joergensen T.S."/>
            <person name="Alvarez Arevalo M."/>
            <person name="Sterndorff E.B."/>
            <person name="Faurdal D."/>
            <person name="Vuksanovic O."/>
            <person name="Mourched A.-S."/>
            <person name="Charusanti P."/>
            <person name="Shaw S."/>
            <person name="Blin K."/>
            <person name="Weber T."/>
        </authorList>
    </citation>
    <scope>NUCLEOTIDE SEQUENCE</scope>
    <source>
        <strain evidence="1">NBC_00093</strain>
    </source>
</reference>